<proteinExistence type="predicted"/>
<feature type="domain" description="MAM" evidence="4">
    <location>
        <begin position="717"/>
        <end position="882"/>
    </location>
</feature>
<dbReference type="SMART" id="SM00137">
    <property type="entry name" value="MAM"/>
    <property type="match status" value="6"/>
</dbReference>
<feature type="region of interest" description="Disordered" evidence="3">
    <location>
        <begin position="1173"/>
        <end position="1217"/>
    </location>
</feature>
<dbReference type="GO" id="GO:0016020">
    <property type="term" value="C:membrane"/>
    <property type="evidence" value="ECO:0007669"/>
    <property type="project" value="InterPro"/>
</dbReference>
<sequence length="1217" mass="131350">MPLSSAGPTTATGTTNITSCDFEAADLCGFTQQASGDQFDWTRHSGKTSSALTGPTNDHTYGTGAGHYMYTEASAPRHPGDKAVLNSFVVPATTQQTCVNFWYHMSGNQIGTLSAYLKVNGRNQQRIWSLKGNQGSAWKLASVSLPVVKQPWQVSFESVRGNGVMGDVAIDDFSISASGCGAGAYPGNCNFDNGLCSWTKDHSGDFDWISGTGQTNSHGTGPTGDHTSTRGKYMYIETSSPRKLNDRALLASEMLPGGSASCLHFYYNMYGANINTLRVWVQQNANSMQVPLFELKGQQSTTGSQWLRAQVPLPKQNDSFSIVFEGVRGTFALGDIALDDITFDNATTCTLSPSKATPQATAVTFRPLALTTAATTGKPLTTTTPPKPGAVSCDFSRDFCGWSQDTTDNFNWLRHAKGTPSASTGPTGDHTTGTGYYAYVETSTGRLNNKARLLSPSVQKPATTCFSFWYNMYGAHVNTLNFYVSNNNTMGALIWTLKGTQGPEWHFDQFTVPANTQKITVEALRGVGAQGDIAVDDFNITNGDCPQGQGTSLVGLSCNFESNNICGYTNDKEDFTWTRKIGRTTSGGTGPPNDHTYGTSRGHYMYTEASAPRRTGQKAGLISPQAAKGSYCLTFWYHMYGSRMGRLNIYTRIGNNRGSAVWSRASNQGNKWNVEQVTLNPTASWNLEFEGVRGTGIQSDIAIDDVNVTVGACPAPGECNFDTGSLCSYTNAKTGDVFDWTLQHGGTPSQGTGPSADHSTASTRGYYAFIESSKPRRRGDKAWLLSESLRKTGNSVHCFSFWYHMYGVSVGTLNVYLSTNGSLPGAIQWKLSGNQGGSWSQARFPVNSSADFSMVFEGVTGTGNLGDIAVDDITYTSGVCAFTPTKAVPPSLTTTTPSSTTTILTTTPVPATSLPGVFNCNFESNMCGWTQAKDDQFDWTRQSRPTGTTNTGPRSDHTSGRGNYVYIKTSAPRRTNDKARLLSPTQSGTGVKCVTFWYHMYGSQVKTLNMYVTGDANLGKAVWTKSGTQGNTWRKATVDINLGDANSKQYTVIFEGIRGNGVLGDIALDDISQRVGYCNSSGIEPGTCNFEDPKLCMFSGNSSGIEPGTCNFEDPKLCMFSGNSSGIEPGTCNFEDPKLCMFSGNSSGIEPGTCNFEDPKLCSYQQDHSGADKFDWTRQSRRTGTSNSGPTSDHTYGTSQGKRGEKRSKDAEHFLFM</sequence>
<dbReference type="Proteomes" id="UP001374579">
    <property type="component" value="Unassembled WGS sequence"/>
</dbReference>
<dbReference type="EMBL" id="JBAMIC010000012">
    <property type="protein sequence ID" value="KAK7098915.1"/>
    <property type="molecule type" value="Genomic_DNA"/>
</dbReference>
<feature type="domain" description="MAM" evidence="4">
    <location>
        <begin position="18"/>
        <end position="182"/>
    </location>
</feature>
<reference evidence="5 6" key="1">
    <citation type="submission" date="2024-02" db="EMBL/GenBank/DDBJ databases">
        <title>Chromosome-scale genome assembly of the rough periwinkle Littorina saxatilis.</title>
        <authorList>
            <person name="De Jode A."/>
            <person name="Faria R."/>
            <person name="Formenti G."/>
            <person name="Sims Y."/>
            <person name="Smith T.P."/>
            <person name="Tracey A."/>
            <person name="Wood J.M.D."/>
            <person name="Zagrodzka Z.B."/>
            <person name="Johannesson K."/>
            <person name="Butlin R.K."/>
            <person name="Leder E.H."/>
        </authorList>
    </citation>
    <scope>NUCLEOTIDE SEQUENCE [LARGE SCALE GENOMIC DNA]</scope>
    <source>
        <strain evidence="5">Snail1</strain>
        <tissue evidence="5">Muscle</tissue>
    </source>
</reference>
<dbReference type="FunFam" id="2.60.120.200:FF:000182">
    <property type="entry name" value="MAM and LDL-receptor class A domain-containing protein 1"/>
    <property type="match status" value="1"/>
</dbReference>
<dbReference type="PANTHER" id="PTHR23282">
    <property type="entry name" value="APICAL ENDOSOMAL GLYCOPROTEIN PRECURSOR"/>
    <property type="match status" value="1"/>
</dbReference>
<evidence type="ECO:0000259" key="4">
    <source>
        <dbReference type="PROSITE" id="PS50060"/>
    </source>
</evidence>
<accession>A0AAN9G9L1</accession>
<feature type="domain" description="MAM" evidence="4">
    <location>
        <begin position="391"/>
        <end position="547"/>
    </location>
</feature>
<keyword evidence="2" id="KW-1015">Disulfide bond</keyword>
<organism evidence="5 6">
    <name type="scientific">Littorina saxatilis</name>
    <dbReference type="NCBI Taxonomy" id="31220"/>
    <lineage>
        <taxon>Eukaryota</taxon>
        <taxon>Metazoa</taxon>
        <taxon>Spiralia</taxon>
        <taxon>Lophotrochozoa</taxon>
        <taxon>Mollusca</taxon>
        <taxon>Gastropoda</taxon>
        <taxon>Caenogastropoda</taxon>
        <taxon>Littorinimorpha</taxon>
        <taxon>Littorinoidea</taxon>
        <taxon>Littorinidae</taxon>
        <taxon>Littorina</taxon>
    </lineage>
</organism>
<comment type="caution">
    <text evidence="5">The sequence shown here is derived from an EMBL/GenBank/DDBJ whole genome shotgun (WGS) entry which is preliminary data.</text>
</comment>
<dbReference type="Gene3D" id="2.60.120.200">
    <property type="match status" value="7"/>
</dbReference>
<feature type="domain" description="MAM" evidence="4">
    <location>
        <begin position="556"/>
        <end position="715"/>
    </location>
</feature>
<dbReference type="PANTHER" id="PTHR23282:SF148">
    <property type="entry name" value="MAM DOMAIN-CONTAINING PROTEIN"/>
    <property type="match status" value="1"/>
</dbReference>
<feature type="domain" description="MAM" evidence="4">
    <location>
        <begin position="918"/>
        <end position="1080"/>
    </location>
</feature>
<evidence type="ECO:0000313" key="6">
    <source>
        <dbReference type="Proteomes" id="UP001374579"/>
    </source>
</evidence>
<dbReference type="AlphaFoldDB" id="A0AAN9G9L1"/>
<dbReference type="PRINTS" id="PR00020">
    <property type="entry name" value="MAMDOMAIN"/>
</dbReference>
<feature type="compositionally biased region" description="Polar residues" evidence="3">
    <location>
        <begin position="940"/>
        <end position="953"/>
    </location>
</feature>
<evidence type="ECO:0000256" key="3">
    <source>
        <dbReference type="SAM" id="MobiDB-lite"/>
    </source>
</evidence>
<dbReference type="FunFam" id="2.60.120.200:FF:000128">
    <property type="entry name" value="enteropeptidase isoform X2"/>
    <property type="match status" value="1"/>
</dbReference>
<feature type="domain" description="MAM" evidence="4">
    <location>
        <begin position="1152"/>
        <end position="1217"/>
    </location>
</feature>
<feature type="region of interest" description="Disordered" evidence="3">
    <location>
        <begin position="940"/>
        <end position="963"/>
    </location>
</feature>
<keyword evidence="6" id="KW-1185">Reference proteome</keyword>
<keyword evidence="1" id="KW-0677">Repeat</keyword>
<dbReference type="PROSITE" id="PS50060">
    <property type="entry name" value="MAM_2"/>
    <property type="match status" value="7"/>
</dbReference>
<gene>
    <name evidence="5" type="ORF">V1264_003130</name>
</gene>
<dbReference type="CDD" id="cd06263">
    <property type="entry name" value="MAM"/>
    <property type="match status" value="6"/>
</dbReference>
<protein>
    <recommendedName>
        <fullName evidence="4">MAM domain-containing protein</fullName>
    </recommendedName>
</protein>
<dbReference type="InterPro" id="IPR051560">
    <property type="entry name" value="MAM_domain-containing"/>
</dbReference>
<dbReference type="PROSITE" id="PS00740">
    <property type="entry name" value="MAM_1"/>
    <property type="match status" value="2"/>
</dbReference>
<dbReference type="InterPro" id="IPR013320">
    <property type="entry name" value="ConA-like_dom_sf"/>
</dbReference>
<evidence type="ECO:0000313" key="5">
    <source>
        <dbReference type="EMBL" id="KAK7098915.1"/>
    </source>
</evidence>
<evidence type="ECO:0000256" key="2">
    <source>
        <dbReference type="ARBA" id="ARBA00023157"/>
    </source>
</evidence>
<feature type="compositionally biased region" description="Polar residues" evidence="3">
    <location>
        <begin position="1182"/>
        <end position="1201"/>
    </location>
</feature>
<dbReference type="InterPro" id="IPR000998">
    <property type="entry name" value="MAM_dom"/>
</dbReference>
<feature type="domain" description="MAM" evidence="4">
    <location>
        <begin position="187"/>
        <end position="351"/>
    </location>
</feature>
<evidence type="ECO:0000256" key="1">
    <source>
        <dbReference type="ARBA" id="ARBA00022737"/>
    </source>
</evidence>
<dbReference type="Pfam" id="PF00629">
    <property type="entry name" value="MAM"/>
    <property type="match status" value="6"/>
</dbReference>
<dbReference type="SUPFAM" id="SSF49899">
    <property type="entry name" value="Concanavalin A-like lectins/glucanases"/>
    <property type="match status" value="7"/>
</dbReference>
<feature type="compositionally biased region" description="Basic and acidic residues" evidence="3">
    <location>
        <begin position="1207"/>
        <end position="1217"/>
    </location>
</feature>
<name>A0AAN9G9L1_9CAEN</name>